<dbReference type="AlphaFoldDB" id="A0A0F9KBI4"/>
<protein>
    <submittedName>
        <fullName evidence="1">Uncharacterized protein</fullName>
    </submittedName>
</protein>
<accession>A0A0F9KBI4</accession>
<proteinExistence type="predicted"/>
<evidence type="ECO:0000313" key="1">
    <source>
        <dbReference type="EMBL" id="KKM79268.1"/>
    </source>
</evidence>
<name>A0A0F9KBI4_9ZZZZ</name>
<organism evidence="1">
    <name type="scientific">marine sediment metagenome</name>
    <dbReference type="NCBI Taxonomy" id="412755"/>
    <lineage>
        <taxon>unclassified sequences</taxon>
        <taxon>metagenomes</taxon>
        <taxon>ecological metagenomes</taxon>
    </lineage>
</organism>
<dbReference type="EMBL" id="LAZR01008358">
    <property type="protein sequence ID" value="KKM79268.1"/>
    <property type="molecule type" value="Genomic_DNA"/>
</dbReference>
<reference evidence="1" key="1">
    <citation type="journal article" date="2015" name="Nature">
        <title>Complex archaea that bridge the gap between prokaryotes and eukaryotes.</title>
        <authorList>
            <person name="Spang A."/>
            <person name="Saw J.H."/>
            <person name="Jorgensen S.L."/>
            <person name="Zaremba-Niedzwiedzka K."/>
            <person name="Martijn J."/>
            <person name="Lind A.E."/>
            <person name="van Eijk R."/>
            <person name="Schleper C."/>
            <person name="Guy L."/>
            <person name="Ettema T.J."/>
        </authorList>
    </citation>
    <scope>NUCLEOTIDE SEQUENCE</scope>
</reference>
<gene>
    <name evidence="1" type="ORF">LCGC14_1351720</name>
</gene>
<comment type="caution">
    <text evidence="1">The sequence shown here is derived from an EMBL/GenBank/DDBJ whole genome shotgun (WGS) entry which is preliminary data.</text>
</comment>
<sequence length="46" mass="5834">MKFKEWFEVWMISIKCVFFRWTGLYKCPHCDKVINTEDLYRREEIN</sequence>